<evidence type="ECO:0000313" key="1">
    <source>
        <dbReference type="EMBL" id="KAJ8008546.1"/>
    </source>
</evidence>
<dbReference type="EMBL" id="CM055735">
    <property type="protein sequence ID" value="KAJ8008546.1"/>
    <property type="molecule type" value="Genomic_DNA"/>
</dbReference>
<evidence type="ECO:0000313" key="2">
    <source>
        <dbReference type="Proteomes" id="UP001157502"/>
    </source>
</evidence>
<sequence>MHDKTDTSVVLHSQNQHTDVRSTCVEYLKKNRENYEAFIEGNFEEYLSKLEDPQHWVGEVEISALSLMYKRDFIIFQTPGKPPVEITDNGFGNKVRLCFLNGNHYDSVYPVSHVKNAALCQSILYELLYERVCGTDRSAVAPCLKGAPGNRRDDLLEDDPANDECCSSDESEFEGEEPVRTHNASERGHRHAVGRGRGGKVSFLSKRVRRSLNPFLYRNTEYDVWVKSKRAQQKMDFCIAAGMQYTVGDKCKVRLGNVGRYYGALIQEVSSDSGPVTVFIEELGSKHSVPLWNLRPPSDDTMTWSTVARDGKRLNNRSAPPSEWESRGAGRRSGKPPLQSTTLPVTQATGVGRGVLKQHSWPPQVPVEEGGSSNTPKPHPRRTCSSVDQSTAAFGLSEEQRLARDEEQRDLALVEIQLRDENSFPALGVVSNLPEGRGNRVRGRTVRRSTGEEERNIPSPPVPDKDPTSNAPAPPAVEGVPSPSPYSVSPPTSSPALVTSWSMAPSASIAPHLTPPQSATPPLYALAPFMSVQPPQPQPPQSSLLGEPPTGEVPPAYSQPPPGVPPQMGLPDAPHHISSPSLTPQSYHHQAHLYQDLLFPGFPMSDKEEVVQTPAYSYARTGEDLPRDVNVLRFFFNLGVKAYTNPMWLPYSYIVPLQQAFNMQPKLPSPYAPAWYPSQPQTPSSLGQPLHPHAVPREGSWVQGEGYGHPRYPSPVYEPLQDGPPPPHSAPQPLGYPSSLPPNLATTQPVHLHPETRLGSPVLWHTSVTPRSNSYGGPYQLPTPHTHYPPQAPQPCPSSRYPAAPQTSANTPQAYPQPKSYPQPPAAPSFYPPSVPQGPSISLGYAAPRLPSGNPTLGPQDSHPAGGMFYLGMRSSHSPLENHSANAQSASAAGSGSATSGSTHRERETGQSTPLNDCGKGDVMRKMSTPEQVTWVAEGQQRSTGSGMVTFRDVSVGMATPNLGNVAAAQMTEFVPKATDQTKTGSWGELRATVEGMTFQRVGTPPLPNSGGISLDGDWPVGEGLDPNANLRNASLHFSRSYGGRFQGRGGSERGGGRGFKETRWRGEGRGTGYHRRGGDYAYRRQGGGGDNSFPNAQDGRARGRGCNYNPQNSTNGRESRYSGGLKRQGNHFIRGSMTTPSKTPPGADPKQLERTGTVREIGSQAVWSLSSCKPGFGVDQLRDDNLETYWQSDGSQPHLVNIQFRRKTTVKMLCIYADYKSDESYTPSKISVRVGNNFHNLQEIRQQLEMVEPSGWIHIPLLDSVNNPIRTFMIQIAVLANHQNGRDTHMRQIKVYTPVEESSIGKFPRCTTVDFMMYRTIR</sequence>
<keyword evidence="2" id="KW-1185">Reference proteome</keyword>
<reference evidence="1" key="1">
    <citation type="submission" date="2021-05" db="EMBL/GenBank/DDBJ databases">
        <authorList>
            <person name="Pan Q."/>
            <person name="Jouanno E."/>
            <person name="Zahm M."/>
            <person name="Klopp C."/>
            <person name="Cabau C."/>
            <person name="Louis A."/>
            <person name="Berthelot C."/>
            <person name="Parey E."/>
            <person name="Roest Crollius H."/>
            <person name="Montfort J."/>
            <person name="Robinson-Rechavi M."/>
            <person name="Bouchez O."/>
            <person name="Lampietro C."/>
            <person name="Lopez Roques C."/>
            <person name="Donnadieu C."/>
            <person name="Postlethwait J."/>
            <person name="Bobe J."/>
            <person name="Dillon D."/>
            <person name="Chandos A."/>
            <person name="von Hippel F."/>
            <person name="Guiguen Y."/>
        </authorList>
    </citation>
    <scope>NUCLEOTIDE SEQUENCE</scope>
    <source>
        <strain evidence="1">YG-Jan2019</strain>
    </source>
</reference>
<comment type="caution">
    <text evidence="1">The sequence shown here is derived from an EMBL/GenBank/DDBJ whole genome shotgun (WGS) entry which is preliminary data.</text>
</comment>
<protein>
    <submittedName>
        <fullName evidence="1">Uncharacterized protein</fullName>
    </submittedName>
</protein>
<name>A0ACC2GXY9_DALPE</name>
<organism evidence="1 2">
    <name type="scientific">Dallia pectoralis</name>
    <name type="common">Alaska blackfish</name>
    <dbReference type="NCBI Taxonomy" id="75939"/>
    <lineage>
        <taxon>Eukaryota</taxon>
        <taxon>Metazoa</taxon>
        <taxon>Chordata</taxon>
        <taxon>Craniata</taxon>
        <taxon>Vertebrata</taxon>
        <taxon>Euteleostomi</taxon>
        <taxon>Actinopterygii</taxon>
        <taxon>Neopterygii</taxon>
        <taxon>Teleostei</taxon>
        <taxon>Protacanthopterygii</taxon>
        <taxon>Esociformes</taxon>
        <taxon>Umbridae</taxon>
        <taxon>Dallia</taxon>
    </lineage>
</organism>
<proteinExistence type="predicted"/>
<gene>
    <name evidence="1" type="ORF">DPEC_G00106000</name>
</gene>
<dbReference type="Proteomes" id="UP001157502">
    <property type="component" value="Chromosome 8"/>
</dbReference>
<accession>A0ACC2GXY9</accession>